<feature type="transmembrane region" description="Helical" evidence="1">
    <location>
        <begin position="64"/>
        <end position="89"/>
    </location>
</feature>
<accession>A0A286A8Z7</accession>
<evidence type="ECO:0000313" key="3">
    <source>
        <dbReference type="Proteomes" id="UP000219281"/>
    </source>
</evidence>
<keyword evidence="1" id="KW-1133">Transmembrane helix</keyword>
<protein>
    <submittedName>
        <fullName evidence="2">Uncharacterized protein</fullName>
    </submittedName>
</protein>
<gene>
    <name evidence="2" type="ORF">SAMN06297358_2961</name>
</gene>
<dbReference type="OrthoDB" id="1163261at2"/>
<evidence type="ECO:0000313" key="2">
    <source>
        <dbReference type="EMBL" id="SOD18362.1"/>
    </source>
</evidence>
<proteinExistence type="predicted"/>
<keyword evidence="3" id="KW-1185">Reference proteome</keyword>
<sequence>MGKKQILIRIYLFISVLVVLNVVLYGFWQMSFVGYWSDRVIFWIWLLLTPVTAFSFWKKLWAKIYFWLLIAGLVLSIVPMAIPFFGILLSASGSGRLNHFNLENNIRVQTVGYGVMGRPRIQLVKSGLLFDRVLLEDGDEIKKNDSTWLEIRDAKNAKLINETDTSITVKYSFQKDTIEAVHVFKEKTSFNY</sequence>
<dbReference type="EMBL" id="OCMT01000003">
    <property type="protein sequence ID" value="SOD18362.1"/>
    <property type="molecule type" value="Genomic_DNA"/>
</dbReference>
<keyword evidence="1" id="KW-0472">Membrane</keyword>
<reference evidence="3" key="1">
    <citation type="submission" date="2017-09" db="EMBL/GenBank/DDBJ databases">
        <authorList>
            <person name="Varghese N."/>
            <person name="Submissions S."/>
        </authorList>
    </citation>
    <scope>NUCLEOTIDE SEQUENCE [LARGE SCALE GENOMIC DNA]</scope>
    <source>
        <strain evidence="3">CGMCC 1.12803</strain>
    </source>
</reference>
<feature type="transmembrane region" description="Helical" evidence="1">
    <location>
        <begin position="7"/>
        <end position="28"/>
    </location>
</feature>
<evidence type="ECO:0000256" key="1">
    <source>
        <dbReference type="SAM" id="Phobius"/>
    </source>
</evidence>
<keyword evidence="1" id="KW-0812">Transmembrane</keyword>
<name>A0A286A8Z7_9SPHI</name>
<dbReference type="Proteomes" id="UP000219281">
    <property type="component" value="Unassembled WGS sequence"/>
</dbReference>
<dbReference type="RefSeq" id="WP_138765840.1">
    <property type="nucleotide sequence ID" value="NZ_OCMT01000003.1"/>
</dbReference>
<organism evidence="2 3">
    <name type="scientific">Pedobacter xixiisoli</name>
    <dbReference type="NCBI Taxonomy" id="1476464"/>
    <lineage>
        <taxon>Bacteria</taxon>
        <taxon>Pseudomonadati</taxon>
        <taxon>Bacteroidota</taxon>
        <taxon>Sphingobacteriia</taxon>
        <taxon>Sphingobacteriales</taxon>
        <taxon>Sphingobacteriaceae</taxon>
        <taxon>Pedobacter</taxon>
    </lineage>
</organism>
<feature type="transmembrane region" description="Helical" evidence="1">
    <location>
        <begin position="40"/>
        <end position="57"/>
    </location>
</feature>
<dbReference type="AlphaFoldDB" id="A0A286A8Z7"/>